<dbReference type="InterPro" id="IPR041711">
    <property type="entry name" value="Met-tRNA-FMT_N"/>
</dbReference>
<dbReference type="Pfam" id="PF00551">
    <property type="entry name" value="Formyl_trans_N"/>
    <property type="match status" value="1"/>
</dbReference>
<evidence type="ECO:0000256" key="1">
    <source>
        <dbReference type="ARBA" id="ARBA00012261"/>
    </source>
</evidence>
<protein>
    <recommendedName>
        <fullName evidence="1">methionyl-tRNA formyltransferase</fullName>
        <ecNumber evidence="1">2.1.2.9</ecNumber>
    </recommendedName>
</protein>
<dbReference type="InterPro" id="IPR005794">
    <property type="entry name" value="Fmt"/>
</dbReference>
<evidence type="ECO:0000313" key="3">
    <source>
        <dbReference type="EMBL" id="MBM3275210.1"/>
    </source>
</evidence>
<sequence length="230" mass="24342">MPSIVFMGTPAFAVPSLKALIDARYQVLAAVTQPDKPAGRGQKLQPPAVKVLAQEAGIPVLQPGRLRKEPESVERIRALKPDAIVVVAFGQILPQDVLDIPPAGCINVHGSLLPAYRGAGPVQWALINGERATGVTTMLMDAGMDTGPMFLKREMEILPDDDAGSLGARMSRIGADLLLETLAPYFAGSLEARVQPAEGVSMAPMLKKEHGELDFAAPAVALHSKVRGVT</sequence>
<dbReference type="Proteomes" id="UP000703893">
    <property type="component" value="Unassembled WGS sequence"/>
</dbReference>
<dbReference type="NCBIfam" id="TIGR00460">
    <property type="entry name" value="fmt"/>
    <property type="match status" value="1"/>
</dbReference>
<dbReference type="HAMAP" id="MF_00182">
    <property type="entry name" value="Formyl_trans"/>
    <property type="match status" value="1"/>
</dbReference>
<reference evidence="3 4" key="1">
    <citation type="submission" date="2019-03" db="EMBL/GenBank/DDBJ databases">
        <title>Lake Tanganyika Metagenome-Assembled Genomes (MAGs).</title>
        <authorList>
            <person name="Tran P."/>
        </authorList>
    </citation>
    <scope>NUCLEOTIDE SEQUENCE [LARGE SCALE GENOMIC DNA]</scope>
    <source>
        <strain evidence="3">K_DeepCast_65m_m2_236</strain>
    </source>
</reference>
<dbReference type="GO" id="GO:0004479">
    <property type="term" value="F:methionyl-tRNA formyltransferase activity"/>
    <property type="evidence" value="ECO:0007669"/>
    <property type="project" value="UniProtKB-EC"/>
</dbReference>
<dbReference type="InterPro" id="IPR036477">
    <property type="entry name" value="Formyl_transf_N_sf"/>
</dbReference>
<dbReference type="SUPFAM" id="SSF53328">
    <property type="entry name" value="Formyltransferase"/>
    <property type="match status" value="1"/>
</dbReference>
<feature type="domain" description="Formyl transferase N-terminal" evidence="2">
    <location>
        <begin position="4"/>
        <end position="181"/>
    </location>
</feature>
<name>A0A938BNJ7_9BACT</name>
<dbReference type="Gene3D" id="3.40.50.12230">
    <property type="match status" value="1"/>
</dbReference>
<dbReference type="PANTHER" id="PTHR11138:SF5">
    <property type="entry name" value="METHIONYL-TRNA FORMYLTRANSFERASE, MITOCHONDRIAL"/>
    <property type="match status" value="1"/>
</dbReference>
<gene>
    <name evidence="3" type="ORF">FJZ00_08645</name>
</gene>
<dbReference type="CDD" id="cd08646">
    <property type="entry name" value="FMT_core_Met-tRNA-FMT_N"/>
    <property type="match status" value="1"/>
</dbReference>
<evidence type="ECO:0000259" key="2">
    <source>
        <dbReference type="Pfam" id="PF00551"/>
    </source>
</evidence>
<comment type="caution">
    <text evidence="3">The sequence shown here is derived from an EMBL/GenBank/DDBJ whole genome shotgun (WGS) entry which is preliminary data.</text>
</comment>
<dbReference type="AlphaFoldDB" id="A0A938BNJ7"/>
<dbReference type="EMBL" id="VGJX01000486">
    <property type="protein sequence ID" value="MBM3275210.1"/>
    <property type="molecule type" value="Genomic_DNA"/>
</dbReference>
<dbReference type="InterPro" id="IPR002376">
    <property type="entry name" value="Formyl_transf_N"/>
</dbReference>
<keyword evidence="3" id="KW-0808">Transferase</keyword>
<feature type="non-terminal residue" evidence="3">
    <location>
        <position position="230"/>
    </location>
</feature>
<dbReference type="GO" id="GO:0005829">
    <property type="term" value="C:cytosol"/>
    <property type="evidence" value="ECO:0007669"/>
    <property type="project" value="TreeGrafter"/>
</dbReference>
<accession>A0A938BNJ7</accession>
<evidence type="ECO:0000313" key="4">
    <source>
        <dbReference type="Proteomes" id="UP000703893"/>
    </source>
</evidence>
<proteinExistence type="inferred from homology"/>
<dbReference type="PANTHER" id="PTHR11138">
    <property type="entry name" value="METHIONYL-TRNA FORMYLTRANSFERASE"/>
    <property type="match status" value="1"/>
</dbReference>
<dbReference type="EC" id="2.1.2.9" evidence="1"/>
<organism evidence="3 4">
    <name type="scientific">Candidatus Tanganyikabacteria bacterium</name>
    <dbReference type="NCBI Taxonomy" id="2961651"/>
    <lineage>
        <taxon>Bacteria</taxon>
        <taxon>Bacillati</taxon>
        <taxon>Candidatus Sericytochromatia</taxon>
        <taxon>Candidatus Tanganyikabacteria</taxon>
    </lineage>
</organism>